<evidence type="ECO:0000256" key="5">
    <source>
        <dbReference type="SAM" id="MobiDB-lite"/>
    </source>
</evidence>
<protein>
    <recommendedName>
        <fullName evidence="3">Large ribosomal subunit protein mL62</fullName>
        <ecNumber evidence="1">3.1.1.29</ecNumber>
    </recommendedName>
    <alternativeName>
        <fullName evidence="4">Peptidyl-tRNA hydrolase ICT1, mitochondrial</fullName>
    </alternativeName>
</protein>
<feature type="region of interest" description="Disordered" evidence="5">
    <location>
        <begin position="154"/>
        <end position="190"/>
    </location>
</feature>
<sequence>MSVRLFTRILQLQPAVKNYCSFKSSISLDKLYPQSSLSITKVAPPPQNEPTKFSGYIPMEKIQISYSRSSGPGGQNVDKVNTKANIKFNVHEANWIPEVVRENLKQKFKNHVSKDGFITLQSDRTRYQHLNTADALQKLREMIRSCEPVEVKELSPETAEKLRRRREKASRERLLEKRARASVKSSRGAV</sequence>
<evidence type="ECO:0000259" key="6">
    <source>
        <dbReference type="Pfam" id="PF00472"/>
    </source>
</evidence>
<dbReference type="SUPFAM" id="SSF110916">
    <property type="entry name" value="Peptidyl-tRNA hydrolase domain-like"/>
    <property type="match status" value="1"/>
</dbReference>
<evidence type="ECO:0000313" key="8">
    <source>
        <dbReference type="Proteomes" id="UP001642540"/>
    </source>
</evidence>
<evidence type="ECO:0000256" key="1">
    <source>
        <dbReference type="ARBA" id="ARBA00013260"/>
    </source>
</evidence>
<dbReference type="Pfam" id="PF00472">
    <property type="entry name" value="RF-1"/>
    <property type="match status" value="1"/>
</dbReference>
<feature type="domain" description="Prokaryotic-type class I peptide chain release factors" evidence="6">
    <location>
        <begin position="56"/>
        <end position="187"/>
    </location>
</feature>
<dbReference type="PANTHER" id="PTHR11075">
    <property type="entry name" value="PEPTIDE CHAIN RELEASE FACTOR"/>
    <property type="match status" value="1"/>
</dbReference>
<dbReference type="PANTHER" id="PTHR11075:SF54">
    <property type="entry name" value="LARGE RIBOSOMAL SUBUNIT PROTEIN ML62"/>
    <property type="match status" value="1"/>
</dbReference>
<evidence type="ECO:0000256" key="2">
    <source>
        <dbReference type="ARBA" id="ARBA00038225"/>
    </source>
</evidence>
<evidence type="ECO:0000256" key="3">
    <source>
        <dbReference type="ARBA" id="ARBA00039441"/>
    </source>
</evidence>
<name>A0ABP1QD85_9HEXA</name>
<dbReference type="Proteomes" id="UP001642540">
    <property type="component" value="Unassembled WGS sequence"/>
</dbReference>
<accession>A0ABP1QD85</accession>
<keyword evidence="8" id="KW-1185">Reference proteome</keyword>
<gene>
    <name evidence="7" type="ORF">ODALV1_LOCUS8655</name>
</gene>
<dbReference type="EC" id="3.1.1.29" evidence="1"/>
<dbReference type="EMBL" id="CAXLJM020000026">
    <property type="protein sequence ID" value="CAL8093968.1"/>
    <property type="molecule type" value="Genomic_DNA"/>
</dbReference>
<comment type="caution">
    <text evidence="7">The sequence shown here is derived from an EMBL/GenBank/DDBJ whole genome shotgun (WGS) entry which is preliminary data.</text>
</comment>
<evidence type="ECO:0000256" key="4">
    <source>
        <dbReference type="ARBA" id="ARBA00041531"/>
    </source>
</evidence>
<dbReference type="InterPro" id="IPR000352">
    <property type="entry name" value="Pep_chain_release_fac_I"/>
</dbReference>
<reference evidence="7 8" key="1">
    <citation type="submission" date="2024-08" db="EMBL/GenBank/DDBJ databases">
        <authorList>
            <person name="Cucini C."/>
            <person name="Frati F."/>
        </authorList>
    </citation>
    <scope>NUCLEOTIDE SEQUENCE [LARGE SCALE GENOMIC DNA]</scope>
</reference>
<evidence type="ECO:0000313" key="7">
    <source>
        <dbReference type="EMBL" id="CAL8093968.1"/>
    </source>
</evidence>
<dbReference type="Gene3D" id="3.30.160.20">
    <property type="match status" value="1"/>
</dbReference>
<dbReference type="InterPro" id="IPR052104">
    <property type="entry name" value="Mito_Release_Factor_mL62"/>
</dbReference>
<organism evidence="7 8">
    <name type="scientific">Orchesella dallaii</name>
    <dbReference type="NCBI Taxonomy" id="48710"/>
    <lineage>
        <taxon>Eukaryota</taxon>
        <taxon>Metazoa</taxon>
        <taxon>Ecdysozoa</taxon>
        <taxon>Arthropoda</taxon>
        <taxon>Hexapoda</taxon>
        <taxon>Collembola</taxon>
        <taxon>Entomobryomorpha</taxon>
        <taxon>Entomobryoidea</taxon>
        <taxon>Orchesellidae</taxon>
        <taxon>Orchesellinae</taxon>
        <taxon>Orchesella</taxon>
    </lineage>
</organism>
<comment type="similarity">
    <text evidence="2">Belongs to the prokaryotic/mitochondrial release factor family. Mitochondrion-specific ribosomal protein mL62 subfamily.</text>
</comment>
<feature type="compositionally biased region" description="Basic and acidic residues" evidence="5">
    <location>
        <begin position="169"/>
        <end position="179"/>
    </location>
</feature>
<proteinExistence type="inferred from homology"/>